<keyword evidence="3" id="KW-1185">Reference proteome</keyword>
<organism evidence="2 3">
    <name type="scientific">Lignipirellula cremea</name>
    <dbReference type="NCBI Taxonomy" id="2528010"/>
    <lineage>
        <taxon>Bacteria</taxon>
        <taxon>Pseudomonadati</taxon>
        <taxon>Planctomycetota</taxon>
        <taxon>Planctomycetia</taxon>
        <taxon>Pirellulales</taxon>
        <taxon>Pirellulaceae</taxon>
        <taxon>Lignipirellula</taxon>
    </lineage>
</organism>
<dbReference type="Proteomes" id="UP000317648">
    <property type="component" value="Chromosome"/>
</dbReference>
<proteinExistence type="predicted"/>
<evidence type="ECO:0000256" key="1">
    <source>
        <dbReference type="SAM" id="MobiDB-lite"/>
    </source>
</evidence>
<protein>
    <submittedName>
        <fullName evidence="2">Uncharacterized protein</fullName>
    </submittedName>
</protein>
<name>A0A518DQK1_9BACT</name>
<evidence type="ECO:0000313" key="2">
    <source>
        <dbReference type="EMBL" id="QDU94120.1"/>
    </source>
</evidence>
<feature type="region of interest" description="Disordered" evidence="1">
    <location>
        <begin position="53"/>
        <end position="83"/>
    </location>
</feature>
<dbReference type="AlphaFoldDB" id="A0A518DQK1"/>
<accession>A0A518DQK1</accession>
<sequence>MAKKRGSGPNKSQTIRDLLAKTPDASANEIAAAASKQLGEEVKPGLVYSIKSAQGGSKKKAAKKKTAKPAVGQAPSPSSNGGVDLNLIKEAAALLSHAGGPQAAQAALAAATEISKVLGK</sequence>
<dbReference type="EMBL" id="CP036433">
    <property type="protein sequence ID" value="QDU94120.1"/>
    <property type="molecule type" value="Genomic_DNA"/>
</dbReference>
<gene>
    <name evidence="2" type="ORF">Pla8534_19060</name>
</gene>
<reference evidence="2 3" key="1">
    <citation type="submission" date="2019-02" db="EMBL/GenBank/DDBJ databases">
        <title>Deep-cultivation of Planctomycetes and their phenomic and genomic characterization uncovers novel biology.</title>
        <authorList>
            <person name="Wiegand S."/>
            <person name="Jogler M."/>
            <person name="Boedeker C."/>
            <person name="Pinto D."/>
            <person name="Vollmers J."/>
            <person name="Rivas-Marin E."/>
            <person name="Kohn T."/>
            <person name="Peeters S.H."/>
            <person name="Heuer A."/>
            <person name="Rast P."/>
            <person name="Oberbeckmann S."/>
            <person name="Bunk B."/>
            <person name="Jeske O."/>
            <person name="Meyerdierks A."/>
            <person name="Storesund J.E."/>
            <person name="Kallscheuer N."/>
            <person name="Luecker S."/>
            <person name="Lage O.M."/>
            <person name="Pohl T."/>
            <person name="Merkel B.J."/>
            <person name="Hornburger P."/>
            <person name="Mueller R.-W."/>
            <person name="Bruemmer F."/>
            <person name="Labrenz M."/>
            <person name="Spormann A.M."/>
            <person name="Op den Camp H."/>
            <person name="Overmann J."/>
            <person name="Amann R."/>
            <person name="Jetten M.S.M."/>
            <person name="Mascher T."/>
            <person name="Medema M.H."/>
            <person name="Devos D.P."/>
            <person name="Kaster A.-K."/>
            <person name="Ovreas L."/>
            <person name="Rohde M."/>
            <person name="Galperin M.Y."/>
            <person name="Jogler C."/>
        </authorList>
    </citation>
    <scope>NUCLEOTIDE SEQUENCE [LARGE SCALE GENOMIC DNA]</scope>
    <source>
        <strain evidence="2 3">Pla85_3_4</strain>
    </source>
</reference>
<evidence type="ECO:0000313" key="3">
    <source>
        <dbReference type="Proteomes" id="UP000317648"/>
    </source>
</evidence>
<dbReference type="KEGG" id="lcre:Pla8534_19060"/>
<feature type="compositionally biased region" description="Basic residues" evidence="1">
    <location>
        <begin position="57"/>
        <end position="67"/>
    </location>
</feature>